<organism evidence="2 3">
    <name type="scientific">Treponema parvum</name>
    <dbReference type="NCBI Taxonomy" id="138851"/>
    <lineage>
        <taxon>Bacteria</taxon>
        <taxon>Pseudomonadati</taxon>
        <taxon>Spirochaetota</taxon>
        <taxon>Spirochaetia</taxon>
        <taxon>Spirochaetales</taxon>
        <taxon>Treponemataceae</taxon>
        <taxon>Treponema</taxon>
    </lineage>
</organism>
<feature type="transmembrane region" description="Helical" evidence="1">
    <location>
        <begin position="111"/>
        <end position="131"/>
    </location>
</feature>
<keyword evidence="1" id="KW-0812">Transmembrane</keyword>
<dbReference type="InterPro" id="IPR037997">
    <property type="entry name" value="Dgk1-like"/>
</dbReference>
<evidence type="ECO:0000313" key="3">
    <source>
        <dbReference type="Proteomes" id="UP000671908"/>
    </source>
</evidence>
<evidence type="ECO:0000313" key="2">
    <source>
        <dbReference type="EMBL" id="QTQ13510.1"/>
    </source>
</evidence>
<gene>
    <name evidence="2" type="ORF">HRQ91_03025</name>
</gene>
<dbReference type="PANTHER" id="PTHR31303:SF1">
    <property type="entry name" value="CTP-DEPENDENT DIACYLGLYCEROL KINASE 1"/>
    <property type="match status" value="1"/>
</dbReference>
<dbReference type="KEGG" id="tpav:HRQ91_03025"/>
<feature type="transmembrane region" description="Helical" evidence="1">
    <location>
        <begin position="40"/>
        <end position="58"/>
    </location>
</feature>
<feature type="transmembrane region" description="Helical" evidence="1">
    <location>
        <begin position="87"/>
        <end position="105"/>
    </location>
</feature>
<feature type="transmembrane region" description="Helical" evidence="1">
    <location>
        <begin position="190"/>
        <end position="207"/>
    </location>
</feature>
<dbReference type="AlphaFoldDB" id="A0A975F397"/>
<dbReference type="GO" id="GO:0016779">
    <property type="term" value="F:nucleotidyltransferase activity"/>
    <property type="evidence" value="ECO:0007669"/>
    <property type="project" value="UniProtKB-KW"/>
</dbReference>
<dbReference type="RefSeq" id="WP_210120199.1">
    <property type="nucleotide sequence ID" value="NZ_CP054142.1"/>
</dbReference>
<keyword evidence="1" id="KW-1133">Transmembrane helix</keyword>
<keyword evidence="2" id="KW-0808">Transferase</keyword>
<keyword evidence="3" id="KW-1185">Reference proteome</keyword>
<keyword evidence="2" id="KW-0548">Nucleotidyltransferase</keyword>
<sequence>MSDRISGILIKQHIIDLKKEVFRKSIHICAGFVPFFLAKAYVLTIVFLCLSLTLYLIFESMRIRGCEIPLVSAITAAAARKRDENKFVLGPVTLVLGIIACALLWERVPAAVGIYALAFGDGLASLVGKLMGSIKIPFTRGKTVAGSLACFIAIFCSTFLVLRSVKSALFIAVFGMLIEILPLKNLDNLVIPVVLGGIAQFIIINQIF</sequence>
<proteinExistence type="predicted"/>
<dbReference type="EMBL" id="CP054142">
    <property type="protein sequence ID" value="QTQ13510.1"/>
    <property type="molecule type" value="Genomic_DNA"/>
</dbReference>
<name>A0A975F397_9SPIR</name>
<dbReference type="PANTHER" id="PTHR31303">
    <property type="entry name" value="CTP-DEPENDENT DIACYLGLYCEROL KINASE 1"/>
    <property type="match status" value="1"/>
</dbReference>
<keyword evidence="1" id="KW-0472">Membrane</keyword>
<feature type="transmembrane region" description="Helical" evidence="1">
    <location>
        <begin position="143"/>
        <end position="161"/>
    </location>
</feature>
<accession>A0A975F397</accession>
<protein>
    <submittedName>
        <fullName evidence="2">Phosphatidate cytidylyltransferase</fullName>
    </submittedName>
</protein>
<dbReference type="GO" id="GO:0004143">
    <property type="term" value="F:ATP-dependent diacylglycerol kinase activity"/>
    <property type="evidence" value="ECO:0007669"/>
    <property type="project" value="InterPro"/>
</dbReference>
<evidence type="ECO:0000256" key="1">
    <source>
        <dbReference type="SAM" id="Phobius"/>
    </source>
</evidence>
<reference evidence="2 3" key="1">
    <citation type="journal article" date="2021" name="Microbiol. Resour. Announc.">
        <title>Complete Genome Sequences of Three Human Oral Treponema parvum Isolates.</title>
        <authorList>
            <person name="Zeng H."/>
            <person name="Watt R.M."/>
        </authorList>
    </citation>
    <scope>NUCLEOTIDE SEQUENCE [LARGE SCALE GENOMIC DNA]</scope>
    <source>
        <strain evidence="2 3">ATCC 700770</strain>
    </source>
</reference>
<dbReference type="Proteomes" id="UP000671908">
    <property type="component" value="Chromosome"/>
</dbReference>